<name>A0A151UGB1_CAJCA</name>
<dbReference type="GO" id="GO:0005634">
    <property type="term" value="C:nucleus"/>
    <property type="evidence" value="ECO:0007669"/>
    <property type="project" value="UniProtKB-SubCell"/>
</dbReference>
<organism evidence="4 5">
    <name type="scientific">Cajanus cajan</name>
    <name type="common">Pigeon pea</name>
    <name type="synonym">Cajanus indicus</name>
    <dbReference type="NCBI Taxonomy" id="3821"/>
    <lineage>
        <taxon>Eukaryota</taxon>
        <taxon>Viridiplantae</taxon>
        <taxon>Streptophyta</taxon>
        <taxon>Embryophyta</taxon>
        <taxon>Tracheophyta</taxon>
        <taxon>Spermatophyta</taxon>
        <taxon>Magnoliopsida</taxon>
        <taxon>eudicotyledons</taxon>
        <taxon>Gunneridae</taxon>
        <taxon>Pentapetalae</taxon>
        <taxon>rosids</taxon>
        <taxon>fabids</taxon>
        <taxon>Fabales</taxon>
        <taxon>Fabaceae</taxon>
        <taxon>Papilionoideae</taxon>
        <taxon>50 kb inversion clade</taxon>
        <taxon>NPAAA clade</taxon>
        <taxon>indigoferoid/millettioid clade</taxon>
        <taxon>Phaseoleae</taxon>
        <taxon>Cajanus</taxon>
    </lineage>
</organism>
<dbReference type="STRING" id="3821.A0A151UGB1"/>
<comment type="caution">
    <text evidence="4">The sequence shown here is derived from an EMBL/GenBank/DDBJ whole genome shotgun (WGS) entry which is preliminary data.</text>
</comment>
<dbReference type="AlphaFoldDB" id="A0A151UGB1"/>
<dbReference type="EMBL" id="AGCT01049441">
    <property type="protein sequence ID" value="KYP78364.1"/>
    <property type="molecule type" value="Genomic_DNA"/>
</dbReference>
<reference evidence="4" key="1">
    <citation type="journal article" date="2012" name="Nat. Biotechnol.">
        <title>Draft genome sequence of pigeonpea (Cajanus cajan), an orphan legume crop of resource-poor farmers.</title>
        <authorList>
            <person name="Varshney R.K."/>
            <person name="Chen W."/>
            <person name="Li Y."/>
            <person name="Bharti A.K."/>
            <person name="Saxena R.K."/>
            <person name="Schlueter J.A."/>
            <person name="Donoghue M.T."/>
            <person name="Azam S."/>
            <person name="Fan G."/>
            <person name="Whaley A.M."/>
            <person name="Farmer A.D."/>
            <person name="Sheridan J."/>
            <person name="Iwata A."/>
            <person name="Tuteja R."/>
            <person name="Penmetsa R.V."/>
            <person name="Wu W."/>
            <person name="Upadhyaya H.D."/>
            <person name="Yang S.P."/>
            <person name="Shah T."/>
            <person name="Saxena K.B."/>
            <person name="Michael T."/>
            <person name="McCombie W.R."/>
            <person name="Yang B."/>
            <person name="Zhang G."/>
            <person name="Yang H."/>
            <person name="Wang J."/>
            <person name="Spillane C."/>
            <person name="Cook D.R."/>
            <person name="May G.D."/>
            <person name="Xu X."/>
            <person name="Jackson S.A."/>
        </authorList>
    </citation>
    <scope>NUCLEOTIDE SEQUENCE [LARGE SCALE GENOMIC DNA]</scope>
</reference>
<keyword evidence="2" id="KW-0539">Nucleus</keyword>
<dbReference type="NCBIfam" id="TIGR01053">
    <property type="entry name" value="LSD1"/>
    <property type="match status" value="1"/>
</dbReference>
<dbReference type="Proteomes" id="UP000075243">
    <property type="component" value="Unassembled WGS sequence"/>
</dbReference>
<comment type="subcellular location">
    <subcellularLocation>
        <location evidence="1">Nucleus</location>
    </subcellularLocation>
</comment>
<proteinExistence type="predicted"/>
<evidence type="ECO:0000313" key="5">
    <source>
        <dbReference type="Proteomes" id="UP000075243"/>
    </source>
</evidence>
<dbReference type="PANTHER" id="PTHR31747:SF3">
    <property type="entry name" value="PROTEIN LSD1"/>
    <property type="match status" value="1"/>
</dbReference>
<dbReference type="PANTHER" id="PTHR31747">
    <property type="entry name" value="PROTEIN LSD1"/>
    <property type="match status" value="1"/>
</dbReference>
<dbReference type="Gramene" id="C.cajan_48002.t">
    <property type="protein sequence ID" value="C.cajan_48002.t"/>
    <property type="gene ID" value="C.cajan_48002"/>
</dbReference>
<accession>A0A151UGB1</accession>
<dbReference type="OMA" id="CKEDGNQ"/>
<evidence type="ECO:0000256" key="2">
    <source>
        <dbReference type="ARBA" id="ARBA00023242"/>
    </source>
</evidence>
<evidence type="ECO:0000313" key="4">
    <source>
        <dbReference type="EMBL" id="KYP78364.1"/>
    </source>
</evidence>
<feature type="domain" description="Zinc finger LSD1-type" evidence="3">
    <location>
        <begin position="1"/>
        <end position="17"/>
    </location>
</feature>
<keyword evidence="5" id="KW-1185">Reference proteome</keyword>
<sequence>MYPYGAPSVKCAICHFITNVTMTNERLRIPVLRSNGTVPSNSSSMPLSHTQTIIVQNPMTVDSTGKLVFTIAFLFSLVLDPYLTGVCF</sequence>
<gene>
    <name evidence="4" type="ORF">KK1_049870</name>
</gene>
<evidence type="ECO:0000259" key="3">
    <source>
        <dbReference type="Pfam" id="PF06943"/>
    </source>
</evidence>
<dbReference type="Pfam" id="PF06943">
    <property type="entry name" value="zf-LSD1"/>
    <property type="match status" value="1"/>
</dbReference>
<protein>
    <recommendedName>
        <fullName evidence="3">Zinc finger LSD1-type domain-containing protein</fullName>
    </recommendedName>
</protein>
<dbReference type="InterPro" id="IPR040319">
    <property type="entry name" value="LSD1-like"/>
</dbReference>
<evidence type="ECO:0000256" key="1">
    <source>
        <dbReference type="ARBA" id="ARBA00004123"/>
    </source>
</evidence>
<dbReference type="InterPro" id="IPR005735">
    <property type="entry name" value="Znf_LSD1"/>
</dbReference>